<sequence>MKIAEEHIVALEALGYTELESRFLYIVATHSGYFVPRQFAEFNGASPEKGSQRFTEKLKKRGHGTWREYQNLGGVYHLSSRTVYRLTDRDRLSHRQPHSTEFIRTRLLLLDFIFANHTHDYLETEQDKVRFFSDNLGIPRKLLPARAFEVPSAREPVLGYFADKFPLYLDSSAGSSSPVLTFSYVDAGQARRERFAHHLNAYASLFRHLRSFCFVYIADSPLRFPSAQERFSLLVQTPLEEVLLDELERYFKLRAAWEGKQYGKLSMDDLEWLDQANQRFTNREIERLYDAWDGSGAGRERWRRLFSEVYPPRAVEFRTCLLTPSGSKNPKAAQEGTGEPSAPSEEVVS</sequence>
<dbReference type="AlphaFoldDB" id="A0A7V8NSA8"/>
<reference evidence="2" key="1">
    <citation type="submission" date="2020-06" db="EMBL/GenBank/DDBJ databases">
        <title>Legume-microbial interactions unlock mineral nutrients during tropical forest succession.</title>
        <authorList>
            <person name="Epihov D.Z."/>
        </authorList>
    </citation>
    <scope>NUCLEOTIDE SEQUENCE [LARGE SCALE GENOMIC DNA]</scope>
    <source>
        <strain evidence="2">Pan2503</strain>
    </source>
</reference>
<organism evidence="2 3">
    <name type="scientific">Candidatus Acidiferrum panamense</name>
    <dbReference type="NCBI Taxonomy" id="2741543"/>
    <lineage>
        <taxon>Bacteria</taxon>
        <taxon>Pseudomonadati</taxon>
        <taxon>Acidobacteriota</taxon>
        <taxon>Terriglobia</taxon>
        <taxon>Candidatus Acidiferrales</taxon>
        <taxon>Candidatus Acidiferrum</taxon>
    </lineage>
</organism>
<gene>
    <name evidence="2" type="ORF">HRJ53_16685</name>
</gene>
<feature type="region of interest" description="Disordered" evidence="1">
    <location>
        <begin position="322"/>
        <end position="349"/>
    </location>
</feature>
<evidence type="ECO:0000313" key="2">
    <source>
        <dbReference type="EMBL" id="MBA0086619.1"/>
    </source>
</evidence>
<protein>
    <submittedName>
        <fullName evidence="2">Uncharacterized protein</fullName>
    </submittedName>
</protein>
<evidence type="ECO:0000256" key="1">
    <source>
        <dbReference type="SAM" id="MobiDB-lite"/>
    </source>
</evidence>
<comment type="caution">
    <text evidence="2">The sequence shown here is derived from an EMBL/GenBank/DDBJ whole genome shotgun (WGS) entry which is preliminary data.</text>
</comment>
<dbReference type="Proteomes" id="UP000567293">
    <property type="component" value="Unassembled WGS sequence"/>
</dbReference>
<evidence type="ECO:0000313" key="3">
    <source>
        <dbReference type="Proteomes" id="UP000567293"/>
    </source>
</evidence>
<accession>A0A7V8NSA8</accession>
<dbReference type="EMBL" id="JACDQQ010001600">
    <property type="protein sequence ID" value="MBA0086619.1"/>
    <property type="molecule type" value="Genomic_DNA"/>
</dbReference>
<proteinExistence type="predicted"/>
<name>A0A7V8NSA8_9BACT</name>
<keyword evidence="3" id="KW-1185">Reference proteome</keyword>